<dbReference type="CDD" id="cd00037">
    <property type="entry name" value="CLECT"/>
    <property type="match status" value="1"/>
</dbReference>
<organism evidence="3 4">
    <name type="scientific">Cymbomonas tetramitiformis</name>
    <dbReference type="NCBI Taxonomy" id="36881"/>
    <lineage>
        <taxon>Eukaryota</taxon>
        <taxon>Viridiplantae</taxon>
        <taxon>Chlorophyta</taxon>
        <taxon>Pyramimonadophyceae</taxon>
        <taxon>Pyramimonadales</taxon>
        <taxon>Pyramimonadaceae</taxon>
        <taxon>Cymbomonas</taxon>
    </lineage>
</organism>
<dbReference type="Proteomes" id="UP001190700">
    <property type="component" value="Unassembled WGS sequence"/>
</dbReference>
<dbReference type="SUPFAM" id="SSF56436">
    <property type="entry name" value="C-type lectin-like"/>
    <property type="match status" value="1"/>
</dbReference>
<reference evidence="3 4" key="1">
    <citation type="journal article" date="2015" name="Genome Biol. Evol.">
        <title>Comparative Genomics of a Bacterivorous Green Alga Reveals Evolutionary Causalities and Consequences of Phago-Mixotrophic Mode of Nutrition.</title>
        <authorList>
            <person name="Burns J.A."/>
            <person name="Paasch A."/>
            <person name="Narechania A."/>
            <person name="Kim E."/>
        </authorList>
    </citation>
    <scope>NUCLEOTIDE SEQUENCE [LARGE SCALE GENOMIC DNA]</scope>
    <source>
        <strain evidence="3 4">PLY_AMNH</strain>
    </source>
</reference>
<protein>
    <recommendedName>
        <fullName evidence="2">C-type lectin domain-containing protein</fullName>
    </recommendedName>
</protein>
<dbReference type="PROSITE" id="PS00615">
    <property type="entry name" value="C_TYPE_LECTIN_1"/>
    <property type="match status" value="1"/>
</dbReference>
<proteinExistence type="predicted"/>
<dbReference type="PROSITE" id="PS50041">
    <property type="entry name" value="C_TYPE_LECTIN_2"/>
    <property type="match status" value="1"/>
</dbReference>
<evidence type="ECO:0000259" key="2">
    <source>
        <dbReference type="PROSITE" id="PS50041"/>
    </source>
</evidence>
<evidence type="ECO:0000313" key="4">
    <source>
        <dbReference type="Proteomes" id="UP001190700"/>
    </source>
</evidence>
<dbReference type="InterPro" id="IPR001304">
    <property type="entry name" value="C-type_lectin-like"/>
</dbReference>
<keyword evidence="4" id="KW-1185">Reference proteome</keyword>
<dbReference type="Gene3D" id="3.10.100.10">
    <property type="entry name" value="Mannose-Binding Protein A, subunit A"/>
    <property type="match status" value="1"/>
</dbReference>
<dbReference type="InterPro" id="IPR050111">
    <property type="entry name" value="C-type_lectin/snaclec_domain"/>
</dbReference>
<dbReference type="PANTHER" id="PTHR22803">
    <property type="entry name" value="MANNOSE, PHOSPHOLIPASE, LECTIN RECEPTOR RELATED"/>
    <property type="match status" value="1"/>
</dbReference>
<dbReference type="EMBL" id="LGRX02023251">
    <property type="protein sequence ID" value="KAK3254726.1"/>
    <property type="molecule type" value="Genomic_DNA"/>
</dbReference>
<evidence type="ECO:0000256" key="1">
    <source>
        <dbReference type="ARBA" id="ARBA00023157"/>
    </source>
</evidence>
<name>A0AAE0F7Z7_9CHLO</name>
<dbReference type="InterPro" id="IPR018378">
    <property type="entry name" value="C-type_lectin_CS"/>
</dbReference>
<gene>
    <name evidence="3" type="ORF">CYMTET_36071</name>
</gene>
<dbReference type="AlphaFoldDB" id="A0AAE0F7Z7"/>
<dbReference type="InterPro" id="IPR016187">
    <property type="entry name" value="CTDL_fold"/>
</dbReference>
<accession>A0AAE0F7Z7</accession>
<keyword evidence="1" id="KW-1015">Disulfide bond</keyword>
<dbReference type="Pfam" id="PF00059">
    <property type="entry name" value="Lectin_C"/>
    <property type="match status" value="1"/>
</dbReference>
<dbReference type="SMART" id="SM00034">
    <property type="entry name" value="CLECT"/>
    <property type="match status" value="1"/>
</dbReference>
<comment type="caution">
    <text evidence="3">The sequence shown here is derived from an EMBL/GenBank/DDBJ whole genome shotgun (WGS) entry which is preliminary data.</text>
</comment>
<evidence type="ECO:0000313" key="3">
    <source>
        <dbReference type="EMBL" id="KAK3254726.1"/>
    </source>
</evidence>
<sequence>MAAGGDLASITSSGLNNFVEALTSSSSGIFIGGWATSGESTWYWSDGSTFSYTNWNSGEPSRGSEDCMVLRPAGNWNDLPCSYAKAYICQYTLTTVA</sequence>
<feature type="domain" description="C-type lectin" evidence="2">
    <location>
        <begin position="1"/>
        <end position="90"/>
    </location>
</feature>
<dbReference type="InterPro" id="IPR016186">
    <property type="entry name" value="C-type_lectin-like/link_sf"/>
</dbReference>